<keyword evidence="2 3" id="KW-0539">Nucleus</keyword>
<dbReference type="InterPro" id="IPR036390">
    <property type="entry name" value="WH_DNA-bd_sf"/>
</dbReference>
<organism evidence="6">
    <name type="scientific">Anisakis simplex</name>
    <name type="common">Herring worm</name>
    <dbReference type="NCBI Taxonomy" id="6269"/>
    <lineage>
        <taxon>Eukaryota</taxon>
        <taxon>Metazoa</taxon>
        <taxon>Ecdysozoa</taxon>
        <taxon>Nematoda</taxon>
        <taxon>Chromadorea</taxon>
        <taxon>Rhabditida</taxon>
        <taxon>Spirurina</taxon>
        <taxon>Ascaridomorpha</taxon>
        <taxon>Ascaridoidea</taxon>
        <taxon>Anisakidae</taxon>
        <taxon>Anisakis</taxon>
        <taxon>Anisakis simplex complex</taxon>
    </lineage>
</organism>
<comment type="similarity">
    <text evidence="3">Belongs to the histone H1/H5 family.</text>
</comment>
<dbReference type="Gene3D" id="1.10.10.10">
    <property type="entry name" value="Winged helix-like DNA-binding domain superfamily/Winged helix DNA-binding domain"/>
    <property type="match status" value="1"/>
</dbReference>
<dbReference type="PRINTS" id="PR00624">
    <property type="entry name" value="HISTONEH5"/>
</dbReference>
<dbReference type="GO" id="GO:0003677">
    <property type="term" value="F:DNA binding"/>
    <property type="evidence" value="ECO:0007669"/>
    <property type="project" value="UniProtKB-KW"/>
</dbReference>
<sequence length="189" mass="19372">LAQVNGHLRLALKRGVANGALKQTKGTGAAGSFRLGEVKKSEVAKKRVGDTPKPRTPTKSPAVKKSPGRKPNSLKKVAVVKPGESKVKGVKKQAVKAASSITTAPPMTSSTEPAKRVGRPSKPVRQGKSPGRPKKVVATGGDGDKVVSKGTKRGAKGVTVAGSGAGTVPKTKKPKIAVVQRKGKGKRGQ</sequence>
<protein>
    <submittedName>
        <fullName evidence="6">H15 domain-containing protein</fullName>
    </submittedName>
</protein>
<comment type="subcellular location">
    <subcellularLocation>
        <location evidence="3">Nucleus</location>
    </subcellularLocation>
</comment>
<dbReference type="SUPFAM" id="SSF46785">
    <property type="entry name" value="Winged helix' DNA-binding domain"/>
    <property type="match status" value="1"/>
</dbReference>
<evidence type="ECO:0000256" key="1">
    <source>
        <dbReference type="ARBA" id="ARBA00023125"/>
    </source>
</evidence>
<dbReference type="InterPro" id="IPR005818">
    <property type="entry name" value="Histone_H1/H5_H15"/>
</dbReference>
<feature type="compositionally biased region" description="Polar residues" evidence="4">
    <location>
        <begin position="101"/>
        <end position="112"/>
    </location>
</feature>
<feature type="compositionally biased region" description="Basic and acidic residues" evidence="4">
    <location>
        <begin position="36"/>
        <end position="53"/>
    </location>
</feature>
<evidence type="ECO:0000259" key="5">
    <source>
        <dbReference type="PROSITE" id="PS51504"/>
    </source>
</evidence>
<evidence type="ECO:0000313" key="6">
    <source>
        <dbReference type="WBParaSite" id="ASIM_0000438001-mRNA-1"/>
    </source>
</evidence>
<dbReference type="GO" id="GO:0006334">
    <property type="term" value="P:nucleosome assembly"/>
    <property type="evidence" value="ECO:0007669"/>
    <property type="project" value="InterPro"/>
</dbReference>
<dbReference type="InterPro" id="IPR005819">
    <property type="entry name" value="H1/H5"/>
</dbReference>
<dbReference type="WBParaSite" id="ASIM_0000438001-mRNA-1">
    <property type="protein sequence ID" value="ASIM_0000438001-mRNA-1"/>
    <property type="gene ID" value="ASIM_0000438001"/>
</dbReference>
<keyword evidence="3" id="KW-0158">Chromosome</keyword>
<feature type="compositionally biased region" description="Low complexity" evidence="4">
    <location>
        <begin position="156"/>
        <end position="168"/>
    </location>
</feature>
<dbReference type="GO" id="GO:0005634">
    <property type="term" value="C:nucleus"/>
    <property type="evidence" value="ECO:0007669"/>
    <property type="project" value="UniProtKB-SubCell"/>
</dbReference>
<dbReference type="InterPro" id="IPR036388">
    <property type="entry name" value="WH-like_DNA-bd_sf"/>
</dbReference>
<accession>A0A0M3J9W1</accession>
<keyword evidence="1 3" id="KW-0238">DNA-binding</keyword>
<evidence type="ECO:0000256" key="2">
    <source>
        <dbReference type="ARBA" id="ARBA00023242"/>
    </source>
</evidence>
<evidence type="ECO:0000256" key="4">
    <source>
        <dbReference type="SAM" id="MobiDB-lite"/>
    </source>
</evidence>
<reference evidence="6" key="1">
    <citation type="submission" date="2017-02" db="UniProtKB">
        <authorList>
            <consortium name="WormBaseParasite"/>
        </authorList>
    </citation>
    <scope>IDENTIFICATION</scope>
</reference>
<proteinExistence type="inferred from homology"/>
<dbReference type="GO" id="GO:0030527">
    <property type="term" value="F:structural constituent of chromatin"/>
    <property type="evidence" value="ECO:0007669"/>
    <property type="project" value="InterPro"/>
</dbReference>
<name>A0A0M3J9W1_ANISI</name>
<feature type="region of interest" description="Disordered" evidence="4">
    <location>
        <begin position="17"/>
        <end position="189"/>
    </location>
</feature>
<dbReference type="PROSITE" id="PS51504">
    <property type="entry name" value="H15"/>
    <property type="match status" value="1"/>
</dbReference>
<evidence type="ECO:0000256" key="3">
    <source>
        <dbReference type="RuleBase" id="RU003894"/>
    </source>
</evidence>
<feature type="domain" description="H15" evidence="5">
    <location>
        <begin position="1"/>
        <end position="37"/>
    </location>
</feature>
<dbReference type="Pfam" id="PF00538">
    <property type="entry name" value="Linker_histone"/>
    <property type="match status" value="1"/>
</dbReference>
<dbReference type="AlphaFoldDB" id="A0A0M3J9W1"/>
<dbReference type="GO" id="GO:0000786">
    <property type="term" value="C:nucleosome"/>
    <property type="evidence" value="ECO:0007669"/>
    <property type="project" value="InterPro"/>
</dbReference>
<feature type="compositionally biased region" description="Basic residues" evidence="4">
    <location>
        <begin position="170"/>
        <end position="189"/>
    </location>
</feature>